<keyword evidence="1" id="KW-1133">Transmembrane helix</keyword>
<keyword evidence="1" id="KW-0812">Transmembrane</keyword>
<protein>
    <submittedName>
        <fullName evidence="2">Uncharacterized protein</fullName>
    </submittedName>
</protein>
<evidence type="ECO:0000313" key="2">
    <source>
        <dbReference type="EMBL" id="RPB29267.1"/>
    </source>
</evidence>
<keyword evidence="3" id="KW-1185">Reference proteome</keyword>
<name>A0A3N4M2L7_9PEZI</name>
<reference evidence="2 3" key="1">
    <citation type="journal article" date="2018" name="Nat. Ecol. Evol.">
        <title>Pezizomycetes genomes reveal the molecular basis of ectomycorrhizal truffle lifestyle.</title>
        <authorList>
            <person name="Murat C."/>
            <person name="Payen T."/>
            <person name="Noel B."/>
            <person name="Kuo A."/>
            <person name="Morin E."/>
            <person name="Chen J."/>
            <person name="Kohler A."/>
            <person name="Krizsan K."/>
            <person name="Balestrini R."/>
            <person name="Da Silva C."/>
            <person name="Montanini B."/>
            <person name="Hainaut M."/>
            <person name="Levati E."/>
            <person name="Barry K.W."/>
            <person name="Belfiori B."/>
            <person name="Cichocki N."/>
            <person name="Clum A."/>
            <person name="Dockter R.B."/>
            <person name="Fauchery L."/>
            <person name="Guy J."/>
            <person name="Iotti M."/>
            <person name="Le Tacon F."/>
            <person name="Lindquist E.A."/>
            <person name="Lipzen A."/>
            <person name="Malagnac F."/>
            <person name="Mello A."/>
            <person name="Molinier V."/>
            <person name="Miyauchi S."/>
            <person name="Poulain J."/>
            <person name="Riccioni C."/>
            <person name="Rubini A."/>
            <person name="Sitrit Y."/>
            <person name="Splivallo R."/>
            <person name="Traeger S."/>
            <person name="Wang M."/>
            <person name="Zifcakova L."/>
            <person name="Wipf D."/>
            <person name="Zambonelli A."/>
            <person name="Paolocci F."/>
            <person name="Nowrousian M."/>
            <person name="Ottonello S."/>
            <person name="Baldrian P."/>
            <person name="Spatafora J.W."/>
            <person name="Henrissat B."/>
            <person name="Nagy L.G."/>
            <person name="Aury J.M."/>
            <person name="Wincker P."/>
            <person name="Grigoriev I.V."/>
            <person name="Bonfante P."/>
            <person name="Martin F.M."/>
        </authorList>
    </citation>
    <scope>NUCLEOTIDE SEQUENCE [LARGE SCALE GENOMIC DNA]</scope>
    <source>
        <strain evidence="2 3">ATCC MYA-4762</strain>
    </source>
</reference>
<dbReference type="EMBL" id="ML121528">
    <property type="protein sequence ID" value="RPB29267.1"/>
    <property type="molecule type" value="Genomic_DNA"/>
</dbReference>
<keyword evidence="1" id="KW-0472">Membrane</keyword>
<gene>
    <name evidence="2" type="ORF">L211DRAFT_265809</name>
</gene>
<evidence type="ECO:0000256" key="1">
    <source>
        <dbReference type="SAM" id="Phobius"/>
    </source>
</evidence>
<sequence>MSGYRQLTFDFNVAQGFSYRAASCRWLYWREAYGIRLDSVSVCTEAGISNFLRDEELNTNTSDLFLLYRWVCISCGSLFIHFLGYSGLGLCPSH</sequence>
<accession>A0A3N4M2L7</accession>
<organism evidence="2 3">
    <name type="scientific">Terfezia boudieri ATCC MYA-4762</name>
    <dbReference type="NCBI Taxonomy" id="1051890"/>
    <lineage>
        <taxon>Eukaryota</taxon>
        <taxon>Fungi</taxon>
        <taxon>Dikarya</taxon>
        <taxon>Ascomycota</taxon>
        <taxon>Pezizomycotina</taxon>
        <taxon>Pezizomycetes</taxon>
        <taxon>Pezizales</taxon>
        <taxon>Pezizaceae</taxon>
        <taxon>Terfezia</taxon>
    </lineage>
</organism>
<dbReference type="AlphaFoldDB" id="A0A3N4M2L7"/>
<evidence type="ECO:0000313" key="3">
    <source>
        <dbReference type="Proteomes" id="UP000267821"/>
    </source>
</evidence>
<dbReference type="InParanoid" id="A0A3N4M2L7"/>
<dbReference type="Proteomes" id="UP000267821">
    <property type="component" value="Unassembled WGS sequence"/>
</dbReference>
<proteinExistence type="predicted"/>
<feature type="transmembrane region" description="Helical" evidence="1">
    <location>
        <begin position="67"/>
        <end position="88"/>
    </location>
</feature>